<organism evidence="6 7">
    <name type="scientific">Rubripirellula reticaptiva</name>
    <dbReference type="NCBI Taxonomy" id="2528013"/>
    <lineage>
        <taxon>Bacteria</taxon>
        <taxon>Pseudomonadati</taxon>
        <taxon>Planctomycetota</taxon>
        <taxon>Planctomycetia</taxon>
        <taxon>Pirellulales</taxon>
        <taxon>Pirellulaceae</taxon>
        <taxon>Rubripirellula</taxon>
    </lineage>
</organism>
<dbReference type="InterPro" id="IPR014284">
    <property type="entry name" value="RNA_pol_sigma-70_dom"/>
</dbReference>
<dbReference type="EMBL" id="SJPX01000006">
    <property type="protein sequence ID" value="TWU46794.1"/>
    <property type="molecule type" value="Genomic_DNA"/>
</dbReference>
<dbReference type="Gene3D" id="1.10.10.10">
    <property type="entry name" value="Winged helix-like DNA-binding domain superfamily/Winged helix DNA-binding domain"/>
    <property type="match status" value="1"/>
</dbReference>
<dbReference type="NCBIfam" id="TIGR02937">
    <property type="entry name" value="sigma70-ECF"/>
    <property type="match status" value="1"/>
</dbReference>
<reference evidence="6 7" key="1">
    <citation type="submission" date="2019-02" db="EMBL/GenBank/DDBJ databases">
        <title>Deep-cultivation of Planctomycetes and their phenomic and genomic characterization uncovers novel biology.</title>
        <authorList>
            <person name="Wiegand S."/>
            <person name="Jogler M."/>
            <person name="Boedeker C."/>
            <person name="Pinto D."/>
            <person name="Vollmers J."/>
            <person name="Rivas-Marin E."/>
            <person name="Kohn T."/>
            <person name="Peeters S.H."/>
            <person name="Heuer A."/>
            <person name="Rast P."/>
            <person name="Oberbeckmann S."/>
            <person name="Bunk B."/>
            <person name="Jeske O."/>
            <person name="Meyerdierks A."/>
            <person name="Storesund J.E."/>
            <person name="Kallscheuer N."/>
            <person name="Luecker S."/>
            <person name="Lage O.M."/>
            <person name="Pohl T."/>
            <person name="Merkel B.J."/>
            <person name="Hornburger P."/>
            <person name="Mueller R.-W."/>
            <person name="Bruemmer F."/>
            <person name="Labrenz M."/>
            <person name="Spormann A.M."/>
            <person name="Op Den Camp H."/>
            <person name="Overmann J."/>
            <person name="Amann R."/>
            <person name="Jetten M.S.M."/>
            <person name="Mascher T."/>
            <person name="Medema M.H."/>
            <person name="Devos D.P."/>
            <person name="Kaster A.-K."/>
            <person name="Ovreas L."/>
            <person name="Rohde M."/>
            <person name="Galperin M.Y."/>
            <person name="Jogler C."/>
        </authorList>
    </citation>
    <scope>NUCLEOTIDE SEQUENCE [LARGE SCALE GENOMIC DNA]</scope>
    <source>
        <strain evidence="6 7">Poly59</strain>
    </source>
</reference>
<sequence>MYQETCIKALEQAGAVESKQHLLRWFHKVARNRAIDILRARGENVMQLSDQTLAILEEDWDSRENSRRADLIDALSRCLDVLTPRSREMMSLRYFQDRSGVEIAGMTGTKVTSVYQTIARVHKALAECLREQPEYQS</sequence>
<evidence type="ECO:0000256" key="3">
    <source>
        <dbReference type="ARBA" id="ARBA00023082"/>
    </source>
</evidence>
<dbReference type="GO" id="GO:0006352">
    <property type="term" value="P:DNA-templated transcription initiation"/>
    <property type="evidence" value="ECO:0007669"/>
    <property type="project" value="InterPro"/>
</dbReference>
<name>A0A5C6EEB1_9BACT</name>
<evidence type="ECO:0000259" key="5">
    <source>
        <dbReference type="Pfam" id="PF08281"/>
    </source>
</evidence>
<dbReference type="SUPFAM" id="SSF88946">
    <property type="entry name" value="Sigma2 domain of RNA polymerase sigma factors"/>
    <property type="match status" value="1"/>
</dbReference>
<dbReference type="PANTHER" id="PTHR43133:SF51">
    <property type="entry name" value="RNA POLYMERASE SIGMA FACTOR"/>
    <property type="match status" value="1"/>
</dbReference>
<dbReference type="SUPFAM" id="SSF88659">
    <property type="entry name" value="Sigma3 and sigma4 domains of RNA polymerase sigma factors"/>
    <property type="match status" value="1"/>
</dbReference>
<protein>
    <submittedName>
        <fullName evidence="6">RNA polymerase sigma factor SigV</fullName>
    </submittedName>
</protein>
<accession>A0A5C6EEB1</accession>
<keyword evidence="4" id="KW-0804">Transcription</keyword>
<dbReference type="GO" id="GO:0016987">
    <property type="term" value="F:sigma factor activity"/>
    <property type="evidence" value="ECO:0007669"/>
    <property type="project" value="UniProtKB-KW"/>
</dbReference>
<evidence type="ECO:0000256" key="1">
    <source>
        <dbReference type="ARBA" id="ARBA00010641"/>
    </source>
</evidence>
<gene>
    <name evidence="6" type="primary">sigV</name>
    <name evidence="6" type="ORF">Poly59_57670</name>
</gene>
<dbReference type="AlphaFoldDB" id="A0A5C6EEB1"/>
<dbReference type="Pfam" id="PF08281">
    <property type="entry name" value="Sigma70_r4_2"/>
    <property type="match status" value="1"/>
</dbReference>
<evidence type="ECO:0000256" key="2">
    <source>
        <dbReference type="ARBA" id="ARBA00023015"/>
    </source>
</evidence>
<keyword evidence="3" id="KW-0731">Sigma factor</keyword>
<dbReference type="OrthoDB" id="283659at2"/>
<dbReference type="InterPro" id="IPR013249">
    <property type="entry name" value="RNA_pol_sigma70_r4_t2"/>
</dbReference>
<dbReference type="PANTHER" id="PTHR43133">
    <property type="entry name" value="RNA POLYMERASE ECF-TYPE SIGMA FACTO"/>
    <property type="match status" value="1"/>
</dbReference>
<dbReference type="InterPro" id="IPR039425">
    <property type="entry name" value="RNA_pol_sigma-70-like"/>
</dbReference>
<dbReference type="InterPro" id="IPR013325">
    <property type="entry name" value="RNA_pol_sigma_r2"/>
</dbReference>
<dbReference type="Gene3D" id="1.10.1740.10">
    <property type="match status" value="1"/>
</dbReference>
<dbReference type="Proteomes" id="UP000317977">
    <property type="component" value="Unassembled WGS sequence"/>
</dbReference>
<proteinExistence type="inferred from homology"/>
<keyword evidence="7" id="KW-1185">Reference proteome</keyword>
<keyword evidence="2" id="KW-0805">Transcription regulation</keyword>
<feature type="domain" description="RNA polymerase sigma factor 70 region 4 type 2" evidence="5">
    <location>
        <begin position="73"/>
        <end position="124"/>
    </location>
</feature>
<comment type="similarity">
    <text evidence="1">Belongs to the sigma-70 factor family. ECF subfamily.</text>
</comment>
<evidence type="ECO:0000313" key="6">
    <source>
        <dbReference type="EMBL" id="TWU46794.1"/>
    </source>
</evidence>
<dbReference type="InterPro" id="IPR036388">
    <property type="entry name" value="WH-like_DNA-bd_sf"/>
</dbReference>
<dbReference type="InterPro" id="IPR013324">
    <property type="entry name" value="RNA_pol_sigma_r3/r4-like"/>
</dbReference>
<evidence type="ECO:0000256" key="4">
    <source>
        <dbReference type="ARBA" id="ARBA00023163"/>
    </source>
</evidence>
<evidence type="ECO:0000313" key="7">
    <source>
        <dbReference type="Proteomes" id="UP000317977"/>
    </source>
</evidence>
<dbReference type="RefSeq" id="WP_146537249.1">
    <property type="nucleotide sequence ID" value="NZ_SJPX01000006.1"/>
</dbReference>
<comment type="caution">
    <text evidence="6">The sequence shown here is derived from an EMBL/GenBank/DDBJ whole genome shotgun (WGS) entry which is preliminary data.</text>
</comment>
<dbReference type="GO" id="GO:0003677">
    <property type="term" value="F:DNA binding"/>
    <property type="evidence" value="ECO:0007669"/>
    <property type="project" value="InterPro"/>
</dbReference>